<dbReference type="AlphaFoldDB" id="A0A1G2QKN1"/>
<dbReference type="Proteomes" id="UP000177090">
    <property type="component" value="Unassembled WGS sequence"/>
</dbReference>
<evidence type="ECO:0000313" key="3">
    <source>
        <dbReference type="Proteomes" id="UP000177090"/>
    </source>
</evidence>
<dbReference type="SUPFAM" id="SSF52540">
    <property type="entry name" value="P-loop containing nucleoside triphosphate hydrolases"/>
    <property type="match status" value="2"/>
</dbReference>
<gene>
    <name evidence="2" type="ORF">A2569_02165</name>
</gene>
<protein>
    <submittedName>
        <fullName evidence="2">Type III restriction endonuclease subunit R</fullName>
    </submittedName>
</protein>
<dbReference type="GO" id="GO:0005524">
    <property type="term" value="F:ATP binding"/>
    <property type="evidence" value="ECO:0007669"/>
    <property type="project" value="InterPro"/>
</dbReference>
<dbReference type="GO" id="GO:0004519">
    <property type="term" value="F:endonuclease activity"/>
    <property type="evidence" value="ECO:0007669"/>
    <property type="project" value="UniProtKB-KW"/>
</dbReference>
<dbReference type="GO" id="GO:0003677">
    <property type="term" value="F:DNA binding"/>
    <property type="evidence" value="ECO:0007669"/>
    <property type="project" value="InterPro"/>
</dbReference>
<dbReference type="GO" id="GO:0005829">
    <property type="term" value="C:cytosol"/>
    <property type="evidence" value="ECO:0007669"/>
    <property type="project" value="TreeGrafter"/>
</dbReference>
<proteinExistence type="predicted"/>
<organism evidence="2 3">
    <name type="scientific">Candidatus Vogelbacteria bacterium RIFOXYD1_FULL_51_18</name>
    <dbReference type="NCBI Taxonomy" id="1802440"/>
    <lineage>
        <taxon>Bacteria</taxon>
        <taxon>Candidatus Vogeliibacteriota</taxon>
    </lineage>
</organism>
<dbReference type="InterPro" id="IPR027417">
    <property type="entry name" value="P-loop_NTPase"/>
</dbReference>
<feature type="domain" description="Helicase/UvrB N-terminal" evidence="1">
    <location>
        <begin position="93"/>
        <end position="335"/>
    </location>
</feature>
<dbReference type="Pfam" id="PF04851">
    <property type="entry name" value="ResIII"/>
    <property type="match status" value="1"/>
</dbReference>
<comment type="caution">
    <text evidence="2">The sequence shown here is derived from an EMBL/GenBank/DDBJ whole genome shotgun (WGS) entry which is preliminary data.</text>
</comment>
<reference evidence="2 3" key="1">
    <citation type="journal article" date="2016" name="Nat. Commun.">
        <title>Thousands of microbial genomes shed light on interconnected biogeochemical processes in an aquifer system.</title>
        <authorList>
            <person name="Anantharaman K."/>
            <person name="Brown C.T."/>
            <person name="Hug L.A."/>
            <person name="Sharon I."/>
            <person name="Castelle C.J."/>
            <person name="Probst A.J."/>
            <person name="Thomas B.C."/>
            <person name="Singh A."/>
            <person name="Wilkins M.J."/>
            <person name="Karaoz U."/>
            <person name="Brodie E.L."/>
            <person name="Williams K.H."/>
            <person name="Hubbard S.S."/>
            <person name="Banfield J.F."/>
        </authorList>
    </citation>
    <scope>NUCLEOTIDE SEQUENCE [LARGE SCALE GENOMIC DNA]</scope>
</reference>
<sequence>MALHKDFPKDPYAILDPNIRWFPADEDLREKGAIQKLLPPLVAGLREKVKEWRDKNYDGASDTSKSLLNWWFKEEHILYDQQGVSSHFKYYFAQREALETVIWLYEVAKVKDKYDLIRYNSTGVLSPQMFTEEWLRFVIKMATGAGKTKVMSLIVAWAYFHKKYEEDSNLAKNFLLITPNVIVFERIKHDFEGLKIFFSDPVLPENGYQGQNWQDDFQMTLHLQDDLRNVSDTGNIFLTNIHRVFEGDIKDSSIEDEDTSAYFLGDKPVTKTSDSTVDLGMIVRDIDELIVINDEAHHLHDDKSAWVKSITDIDNRLKQKGTKLSLQIDLTATPKKNDGSIFVQTISDYPLVEAIHQRVVKNPVVPDAASRGKLKENQSTLFSEKYRDYINLGIEEWQKTYEALKPMGKKSILFIMTDDTKNCDEVAGYIETSFKELKGAVLTIHTNKSGEISESVSGKSREELDLLRKQANEIDSWESPFKVIISVMMLKEGWDVKNVTTIVGLRPYAADSKILPEQTLGRGLRRMFFGRDDVEEYVSVVGTPAFMDFVESIKGEGVILEKKAMGIGAKPIAPMVIEVDKDNPNKDIEKLDIEIPVMSPRIQREYKNLAELDVSKFGNKKVKVKIFSEEEKREIVFKDVVGEKTHHTTILSGDIEPDYQSVVGFFAQAIMRELRLFGCYDILFGKVREFLQNNMFDSPVNLSDLNTLRNLSEVEYIRLIKDSFKKAINDLTVEDKGDTEIKNYIKISEARPFVVNDKSYLIPKKSVFNKIVGDSDFELVFSDFLENCDDVISFAKNFQNKEASALRIEYKNSEGFIATYYPDFFVKKDEKTVYIIETKGREEENDKLKFERLQKWCVDVNDRQNRVVYKALYIKQEEWEKDKLKNFDEVVRVFDKK</sequence>
<name>A0A1G2QKN1_9BACT</name>
<evidence type="ECO:0000313" key="2">
    <source>
        <dbReference type="EMBL" id="OHA60552.1"/>
    </source>
</evidence>
<dbReference type="InterPro" id="IPR006935">
    <property type="entry name" value="Helicase/UvrB_N"/>
</dbReference>
<accession>A0A1G2QKN1</accession>
<dbReference type="STRING" id="1802440.A2569_02165"/>
<dbReference type="EMBL" id="MHTL01000012">
    <property type="protein sequence ID" value="OHA60552.1"/>
    <property type="molecule type" value="Genomic_DNA"/>
</dbReference>
<keyword evidence="2" id="KW-0255">Endonuclease</keyword>
<dbReference type="Gene3D" id="3.40.50.300">
    <property type="entry name" value="P-loop containing nucleotide triphosphate hydrolases"/>
    <property type="match status" value="2"/>
</dbReference>
<dbReference type="PANTHER" id="PTHR47396">
    <property type="entry name" value="TYPE I RESTRICTION ENZYME ECOKI R PROTEIN"/>
    <property type="match status" value="1"/>
</dbReference>
<keyword evidence="2" id="KW-0540">Nuclease</keyword>
<keyword evidence="2" id="KW-0378">Hydrolase</keyword>
<dbReference type="GO" id="GO:0016787">
    <property type="term" value="F:hydrolase activity"/>
    <property type="evidence" value="ECO:0007669"/>
    <property type="project" value="InterPro"/>
</dbReference>
<dbReference type="PANTHER" id="PTHR47396:SF1">
    <property type="entry name" value="ATP-DEPENDENT HELICASE IRC3-RELATED"/>
    <property type="match status" value="1"/>
</dbReference>
<dbReference type="InterPro" id="IPR050742">
    <property type="entry name" value="Helicase_Restrict-Modif_Enz"/>
</dbReference>
<evidence type="ECO:0000259" key="1">
    <source>
        <dbReference type="Pfam" id="PF04851"/>
    </source>
</evidence>